<dbReference type="InterPro" id="IPR012983">
    <property type="entry name" value="PHR"/>
</dbReference>
<evidence type="ECO:0000313" key="3">
    <source>
        <dbReference type="Proteomes" id="UP001445076"/>
    </source>
</evidence>
<gene>
    <name evidence="2" type="ORF">OTU49_004947</name>
</gene>
<dbReference type="GO" id="GO:0005886">
    <property type="term" value="C:plasma membrane"/>
    <property type="evidence" value="ECO:0007669"/>
    <property type="project" value="TreeGrafter"/>
</dbReference>
<name>A0AAW0X8Q5_CHEQU</name>
<dbReference type="Proteomes" id="UP001445076">
    <property type="component" value="Unassembled WGS sequence"/>
</dbReference>
<feature type="domain" description="PHR" evidence="1">
    <location>
        <begin position="1"/>
        <end position="43"/>
    </location>
</feature>
<dbReference type="Pfam" id="PF08005">
    <property type="entry name" value="PHR"/>
    <property type="match status" value="2"/>
</dbReference>
<organism evidence="2 3">
    <name type="scientific">Cherax quadricarinatus</name>
    <name type="common">Australian red claw crayfish</name>
    <dbReference type="NCBI Taxonomy" id="27406"/>
    <lineage>
        <taxon>Eukaryota</taxon>
        <taxon>Metazoa</taxon>
        <taxon>Ecdysozoa</taxon>
        <taxon>Arthropoda</taxon>
        <taxon>Crustacea</taxon>
        <taxon>Multicrustacea</taxon>
        <taxon>Malacostraca</taxon>
        <taxon>Eumalacostraca</taxon>
        <taxon>Eucarida</taxon>
        <taxon>Decapoda</taxon>
        <taxon>Pleocyemata</taxon>
        <taxon>Astacidea</taxon>
        <taxon>Parastacoidea</taxon>
        <taxon>Parastacidae</taxon>
        <taxon>Cherax</taxon>
    </lineage>
</organism>
<sequence>DCGSSGQSMVTTEDQVIFYFKSSKKSNNGTDVNAGQIPQLLYRIMAHEGPVTPRPVHESTEAIPILSKSFFMSVRNDVFQSLLDLLGWAWSTLRSCVGEQVSHVGSTGASPTVAMLDLQRLVYICCACLRLLRIYINEVYPNSVRTLRSNGEKGCLAESVADVRGLLRQMLSDPIPSLYPSRKGKMRNGRDTGPLTRMVVSVLDECHKTFVSCFHAFYPTGQLKWACLCDLLQSRDVVTKGMEETRDSDRLLSAVLASLCSPTVKLRATCPILTDPDAEVAHRPSPADNAALSTLQPGDLYRYPLLVEHMTYKTHQVDNGVGVVWTFREVLDRLLGVACGSVRQALRGERVTPLPALVHNTCLLMAATVAELSAETNSAEGEVPAGGRVLHITPSRFTRTSQSRTWNTGNGSPDAICFAVDRPGIVIAGVCVYGGVGTYDYEVEVMDESGGGGQDPSHTLERWNVMEMARGTFGPDDSVADIVEIKFERPVPIKV</sequence>
<dbReference type="GO" id="GO:0061630">
    <property type="term" value="F:ubiquitin protein ligase activity"/>
    <property type="evidence" value="ECO:0007669"/>
    <property type="project" value="TreeGrafter"/>
</dbReference>
<dbReference type="PANTHER" id="PTHR45943">
    <property type="entry name" value="E3 UBIQUITIN-PROTEIN LIGASE MYCBP2"/>
    <property type="match status" value="1"/>
</dbReference>
<feature type="non-terminal residue" evidence="2">
    <location>
        <position position="1"/>
    </location>
</feature>
<reference evidence="2 3" key="1">
    <citation type="journal article" date="2024" name="BMC Genomics">
        <title>Genome assembly of redclaw crayfish (Cherax quadricarinatus) provides insights into its immune adaptation and hypoxia tolerance.</title>
        <authorList>
            <person name="Liu Z."/>
            <person name="Zheng J."/>
            <person name="Li H."/>
            <person name="Fang K."/>
            <person name="Wang S."/>
            <person name="He J."/>
            <person name="Zhou D."/>
            <person name="Weng S."/>
            <person name="Chi M."/>
            <person name="Gu Z."/>
            <person name="He J."/>
            <person name="Li F."/>
            <person name="Wang M."/>
        </authorList>
    </citation>
    <scope>NUCLEOTIDE SEQUENCE [LARGE SCALE GENOMIC DNA]</scope>
    <source>
        <strain evidence="2">ZL_2023a</strain>
    </source>
</reference>
<feature type="domain" description="PHR" evidence="1">
    <location>
        <begin position="395"/>
        <end position="494"/>
    </location>
</feature>
<keyword evidence="3" id="KW-1185">Reference proteome</keyword>
<dbReference type="InterPro" id="IPR038648">
    <property type="entry name" value="PHR_sf"/>
</dbReference>
<evidence type="ECO:0000313" key="2">
    <source>
        <dbReference type="EMBL" id="KAK8736338.1"/>
    </source>
</evidence>
<accession>A0AAW0X8Q5</accession>
<dbReference type="GO" id="GO:0007411">
    <property type="term" value="P:axon guidance"/>
    <property type="evidence" value="ECO:0007669"/>
    <property type="project" value="TreeGrafter"/>
</dbReference>
<dbReference type="AlphaFoldDB" id="A0AAW0X8Q5"/>
<dbReference type="GO" id="GO:0005634">
    <property type="term" value="C:nucleus"/>
    <property type="evidence" value="ECO:0007669"/>
    <property type="project" value="TreeGrafter"/>
</dbReference>
<dbReference type="PANTHER" id="PTHR45943:SF1">
    <property type="entry name" value="E3 UBIQUITIN-PROTEIN LIGASE MYCBP2"/>
    <property type="match status" value="1"/>
</dbReference>
<dbReference type="EMBL" id="JARKIK010000044">
    <property type="protein sequence ID" value="KAK8736338.1"/>
    <property type="molecule type" value="Genomic_DNA"/>
</dbReference>
<comment type="caution">
    <text evidence="2">The sequence shown here is derived from an EMBL/GenBank/DDBJ whole genome shotgun (WGS) entry which is preliminary data.</text>
</comment>
<dbReference type="Gene3D" id="2.60.120.820">
    <property type="entry name" value="PHR domain"/>
    <property type="match status" value="2"/>
</dbReference>
<protein>
    <recommendedName>
        <fullName evidence="1">PHR domain-containing protein</fullName>
    </recommendedName>
</protein>
<proteinExistence type="predicted"/>
<dbReference type="GO" id="GO:0008582">
    <property type="term" value="P:regulation of synaptic assembly at neuromuscular junction"/>
    <property type="evidence" value="ECO:0007669"/>
    <property type="project" value="TreeGrafter"/>
</dbReference>
<evidence type="ECO:0000259" key="1">
    <source>
        <dbReference type="Pfam" id="PF08005"/>
    </source>
</evidence>